<protein>
    <submittedName>
        <fullName evidence="3">Proteasome accessory factor C</fullName>
    </submittedName>
</protein>
<organism evidence="3 4">
    <name type="scientific">Candidatus Accumulibacter vicinus</name>
    <dbReference type="NCBI Taxonomy" id="2954382"/>
    <lineage>
        <taxon>Bacteria</taxon>
        <taxon>Pseudomonadati</taxon>
        <taxon>Pseudomonadota</taxon>
        <taxon>Betaproteobacteria</taxon>
        <taxon>Candidatus Accumulibacter</taxon>
    </lineage>
</organism>
<name>A0A084Y3X4_9PROT</name>
<keyword evidence="3" id="KW-0647">Proteasome</keyword>
<feature type="domain" description="WYL" evidence="1">
    <location>
        <begin position="143"/>
        <end position="210"/>
    </location>
</feature>
<comment type="caution">
    <text evidence="3">The sequence shown here is derived from an EMBL/GenBank/DDBJ whole genome shotgun (WGS) entry which is preliminary data.</text>
</comment>
<dbReference type="GO" id="GO:0000502">
    <property type="term" value="C:proteasome complex"/>
    <property type="evidence" value="ECO:0007669"/>
    <property type="project" value="UniProtKB-KW"/>
</dbReference>
<dbReference type="InterPro" id="IPR026881">
    <property type="entry name" value="WYL_dom"/>
</dbReference>
<evidence type="ECO:0000259" key="2">
    <source>
        <dbReference type="Pfam" id="PF25583"/>
    </source>
</evidence>
<dbReference type="PANTHER" id="PTHR34580:SF3">
    <property type="entry name" value="PROTEIN PAFB"/>
    <property type="match status" value="1"/>
</dbReference>
<accession>A0A084Y3X4</accession>
<feature type="domain" description="WCX" evidence="2">
    <location>
        <begin position="241"/>
        <end position="316"/>
    </location>
</feature>
<dbReference type="PROSITE" id="PS52050">
    <property type="entry name" value="WYL"/>
    <property type="match status" value="1"/>
</dbReference>
<dbReference type="Proteomes" id="UP000019812">
    <property type="component" value="Unassembled WGS sequence"/>
</dbReference>
<proteinExistence type="predicted"/>
<dbReference type="InterPro" id="IPR057727">
    <property type="entry name" value="WCX_dom"/>
</dbReference>
<dbReference type="Pfam" id="PF13280">
    <property type="entry name" value="WYL"/>
    <property type="match status" value="1"/>
</dbReference>
<dbReference type="RefSeq" id="WP_034922966.1">
    <property type="nucleotide sequence ID" value="NZ_JDSS02000015.1"/>
</dbReference>
<gene>
    <name evidence="3" type="primary">pafC</name>
    <name evidence="3" type="ORF">CAPSK01_000892</name>
</gene>
<dbReference type="STRING" id="1457154.CAPSK01_000892"/>
<evidence type="ECO:0000313" key="3">
    <source>
        <dbReference type="EMBL" id="KFB69418.1"/>
    </source>
</evidence>
<dbReference type="EMBL" id="JDSS02000015">
    <property type="protein sequence ID" value="KFB69418.1"/>
    <property type="molecule type" value="Genomic_DNA"/>
</dbReference>
<dbReference type="InterPro" id="IPR051534">
    <property type="entry name" value="CBASS_pafABC_assoc_protein"/>
</dbReference>
<reference evidence="3 4" key="1">
    <citation type="submission" date="2014-07" db="EMBL/GenBank/DDBJ databases">
        <title>Expanding our view of genomic diversity in Candidatus Accumulibacter clades.</title>
        <authorList>
            <person name="Skennerton C.T."/>
            <person name="Barr J.J."/>
            <person name="Slater F.R."/>
            <person name="Bond P.L."/>
            <person name="Tyson G.W."/>
        </authorList>
    </citation>
    <scope>NUCLEOTIDE SEQUENCE [LARGE SCALE GENOMIC DNA]</scope>
    <source>
        <strain evidence="4">SK-01</strain>
    </source>
</reference>
<evidence type="ECO:0000313" key="4">
    <source>
        <dbReference type="Proteomes" id="UP000019812"/>
    </source>
</evidence>
<dbReference type="Pfam" id="PF25583">
    <property type="entry name" value="WCX"/>
    <property type="match status" value="1"/>
</dbReference>
<sequence length="323" mass="36811">MTQAERFGIIERLLLSRCGVGFADLQDRLGVSRATLFRDLRDLRDRMRVPLIRDRATGRYCIDRSVERYPLPGVWFSAGEIHALLSMQHLLVAFDTGGILAEHISPLRERLASMLETRQDSAEDIVRRIRIVSAAARHCASQHFPTIAAALMERRRLRIDYCARSNGTTSEREVSPQRLTHYRDNWYLDAWCHLREELRSFAVDAIKTVKPAEVPAIDIADTQLDAALAAGYGIFAGSDVRWATLNFTARRARWVAAENWHAQQQGQFLEDGSYQLRVPYSSDPELIMDILKYGPDCQVVEPAELREKVRELLGEAVGRYGRE</sequence>
<evidence type="ECO:0000259" key="1">
    <source>
        <dbReference type="Pfam" id="PF13280"/>
    </source>
</evidence>
<dbReference type="InterPro" id="IPR036390">
    <property type="entry name" value="WH_DNA-bd_sf"/>
</dbReference>
<dbReference type="PANTHER" id="PTHR34580">
    <property type="match status" value="1"/>
</dbReference>
<dbReference type="AlphaFoldDB" id="A0A084Y3X4"/>
<dbReference type="SUPFAM" id="SSF46785">
    <property type="entry name" value="Winged helix' DNA-binding domain"/>
    <property type="match status" value="1"/>
</dbReference>